<comment type="caution">
    <text evidence="3">The sequence shown here is derived from an EMBL/GenBank/DDBJ whole genome shotgun (WGS) entry which is preliminary data.</text>
</comment>
<dbReference type="Pfam" id="PF01206">
    <property type="entry name" value="TusA"/>
    <property type="match status" value="1"/>
</dbReference>
<dbReference type="Gene3D" id="3.30.110.40">
    <property type="entry name" value="TusA-like domain"/>
    <property type="match status" value="1"/>
</dbReference>
<evidence type="ECO:0000313" key="4">
    <source>
        <dbReference type="Proteomes" id="UP000280842"/>
    </source>
</evidence>
<dbReference type="RefSeq" id="WP_121923120.1">
    <property type="nucleotide sequence ID" value="NZ_REFO01000011.1"/>
</dbReference>
<evidence type="ECO:0000313" key="3">
    <source>
        <dbReference type="EMBL" id="RMA97337.1"/>
    </source>
</evidence>
<dbReference type="CDD" id="cd00291">
    <property type="entry name" value="SirA_YedF_YeeD"/>
    <property type="match status" value="1"/>
</dbReference>
<gene>
    <name evidence="3" type="ORF">CLV39_0997</name>
</gene>
<dbReference type="InterPro" id="IPR036868">
    <property type="entry name" value="TusA-like_sf"/>
</dbReference>
<name>A0A3M0BJI7_9AQUI</name>
<comment type="similarity">
    <text evidence="1">Belongs to the sulfur carrier protein TusA family.</text>
</comment>
<evidence type="ECO:0000259" key="2">
    <source>
        <dbReference type="Pfam" id="PF01206"/>
    </source>
</evidence>
<feature type="domain" description="UPF0033" evidence="2">
    <location>
        <begin position="15"/>
        <end position="81"/>
    </location>
</feature>
<protein>
    <submittedName>
        <fullName evidence="3">TusA-related sulfurtransferase</fullName>
    </submittedName>
</protein>
<dbReference type="PANTHER" id="PTHR33279:SF6">
    <property type="entry name" value="SULFUR CARRIER PROTEIN YEDF-RELATED"/>
    <property type="match status" value="1"/>
</dbReference>
<dbReference type="EMBL" id="REFO01000011">
    <property type="protein sequence ID" value="RMA97337.1"/>
    <property type="molecule type" value="Genomic_DNA"/>
</dbReference>
<dbReference type="SUPFAM" id="SSF64307">
    <property type="entry name" value="SirA-like"/>
    <property type="match status" value="1"/>
</dbReference>
<dbReference type="Proteomes" id="UP000280842">
    <property type="component" value="Unassembled WGS sequence"/>
</dbReference>
<proteinExistence type="inferred from homology"/>
<dbReference type="AlphaFoldDB" id="A0A3M0BJI7"/>
<dbReference type="GO" id="GO:0016740">
    <property type="term" value="F:transferase activity"/>
    <property type="evidence" value="ECO:0007669"/>
    <property type="project" value="UniProtKB-KW"/>
</dbReference>
<dbReference type="InterPro" id="IPR001455">
    <property type="entry name" value="TusA-like"/>
</dbReference>
<organism evidence="3 4">
    <name type="scientific">Hydrogenothermus marinus</name>
    <dbReference type="NCBI Taxonomy" id="133270"/>
    <lineage>
        <taxon>Bacteria</taxon>
        <taxon>Pseudomonadati</taxon>
        <taxon>Aquificota</taxon>
        <taxon>Aquificia</taxon>
        <taxon>Aquificales</taxon>
        <taxon>Hydrogenothermaceae</taxon>
        <taxon>Hydrogenothermus</taxon>
    </lineage>
</organism>
<dbReference type="OrthoDB" id="9801500at2"/>
<keyword evidence="4" id="KW-1185">Reference proteome</keyword>
<keyword evidence="3" id="KW-0808">Transferase</keyword>
<evidence type="ECO:0000256" key="1">
    <source>
        <dbReference type="ARBA" id="ARBA00008984"/>
    </source>
</evidence>
<sequence length="84" mass="9368">MAENLENINPDIVHDATGTYCPIPITELAKVVKQAKTGQIIELQADDEGAIQDVPAWCETTGNEYLGYIDEDGLLRFFVRKTQE</sequence>
<dbReference type="PANTHER" id="PTHR33279">
    <property type="entry name" value="SULFUR CARRIER PROTEIN YEDF-RELATED"/>
    <property type="match status" value="1"/>
</dbReference>
<accession>A0A3M0BJI7</accession>
<reference evidence="3 4" key="1">
    <citation type="submission" date="2018-10" db="EMBL/GenBank/DDBJ databases">
        <title>Genomic Encyclopedia of Archaeal and Bacterial Type Strains, Phase II (KMG-II): from individual species to whole genera.</title>
        <authorList>
            <person name="Goeker M."/>
        </authorList>
    </citation>
    <scope>NUCLEOTIDE SEQUENCE [LARGE SCALE GENOMIC DNA]</scope>
    <source>
        <strain evidence="3 4">VM1</strain>
    </source>
</reference>